<feature type="domain" description="DUF6194" evidence="1">
    <location>
        <begin position="12"/>
        <end position="157"/>
    </location>
</feature>
<evidence type="ECO:0000313" key="2">
    <source>
        <dbReference type="EMBL" id="SEM25142.1"/>
    </source>
</evidence>
<name>A0A1H7WUE4_9NOCA</name>
<keyword evidence="3" id="KW-1185">Reference proteome</keyword>
<sequence length="159" mass="17084">MSADENDEMLTERDVIAAATRLPGVVVVTADEASGAPEAAWGDSFVYLDPDRKFPFATIVTQDVPGWDTYSALDRDGAFRVNFGVGRAGFEELLGYPPAAHAAHADGIDFTVGDRLLPHPTYAAQSWVSIVCPTRASLPLVLDLLGRAHAHAARRHRTG</sequence>
<gene>
    <name evidence="2" type="ORF">SAMN05444583_12915</name>
</gene>
<evidence type="ECO:0000313" key="3">
    <source>
        <dbReference type="Proteomes" id="UP000198677"/>
    </source>
</evidence>
<dbReference type="Pfam" id="PF19694">
    <property type="entry name" value="DUF6194"/>
    <property type="match status" value="1"/>
</dbReference>
<dbReference type="RefSeq" id="WP_218019731.1">
    <property type="nucleotide sequence ID" value="NZ_FOAW01000029.1"/>
</dbReference>
<evidence type="ECO:0000259" key="1">
    <source>
        <dbReference type="Pfam" id="PF19694"/>
    </source>
</evidence>
<reference evidence="3" key="1">
    <citation type="submission" date="2016-10" db="EMBL/GenBank/DDBJ databases">
        <authorList>
            <person name="Varghese N."/>
            <person name="Submissions S."/>
        </authorList>
    </citation>
    <scope>NUCLEOTIDE SEQUENCE [LARGE SCALE GENOMIC DNA]</scope>
    <source>
        <strain evidence="3">DSM 44675</strain>
    </source>
</reference>
<protein>
    <recommendedName>
        <fullName evidence="1">DUF6194 domain-containing protein</fullName>
    </recommendedName>
</protein>
<proteinExistence type="predicted"/>
<dbReference type="EMBL" id="FOAW01000029">
    <property type="protein sequence ID" value="SEM25142.1"/>
    <property type="molecule type" value="Genomic_DNA"/>
</dbReference>
<dbReference type="InterPro" id="IPR045676">
    <property type="entry name" value="DUF6194"/>
</dbReference>
<dbReference type="Proteomes" id="UP000198677">
    <property type="component" value="Unassembled WGS sequence"/>
</dbReference>
<dbReference type="AlphaFoldDB" id="A0A1H7WUE4"/>
<organism evidence="2 3">
    <name type="scientific">Rhodococcus maanshanensis</name>
    <dbReference type="NCBI Taxonomy" id="183556"/>
    <lineage>
        <taxon>Bacteria</taxon>
        <taxon>Bacillati</taxon>
        <taxon>Actinomycetota</taxon>
        <taxon>Actinomycetes</taxon>
        <taxon>Mycobacteriales</taxon>
        <taxon>Nocardiaceae</taxon>
        <taxon>Rhodococcus</taxon>
    </lineage>
</organism>
<accession>A0A1H7WUE4</accession>